<sequence>MSNMTSRKSKSTALLTVLVCHQFGPCINRGVTIEERVSCYLNGITPGLGAEGSMNGQETETADNDK</sequence>
<evidence type="ECO:0000313" key="3">
    <source>
        <dbReference type="Proteomes" id="UP001232445"/>
    </source>
</evidence>
<dbReference type="EMBL" id="JAUSUQ010000001">
    <property type="protein sequence ID" value="MDQ0337234.1"/>
    <property type="molecule type" value="Genomic_DNA"/>
</dbReference>
<evidence type="ECO:0000256" key="1">
    <source>
        <dbReference type="SAM" id="MobiDB-lite"/>
    </source>
</evidence>
<dbReference type="Proteomes" id="UP001232445">
    <property type="component" value="Unassembled WGS sequence"/>
</dbReference>
<gene>
    <name evidence="2" type="ORF">J2S00_000004</name>
</gene>
<name>A0ABU0CMY2_9BACI</name>
<accession>A0ABU0CMY2</accession>
<protein>
    <recommendedName>
        <fullName evidence="4">Secreted protein</fullName>
    </recommendedName>
</protein>
<organism evidence="2 3">
    <name type="scientific">Caldalkalibacillus uzonensis</name>
    <dbReference type="NCBI Taxonomy" id="353224"/>
    <lineage>
        <taxon>Bacteria</taxon>
        <taxon>Bacillati</taxon>
        <taxon>Bacillota</taxon>
        <taxon>Bacilli</taxon>
        <taxon>Bacillales</taxon>
        <taxon>Bacillaceae</taxon>
        <taxon>Caldalkalibacillus</taxon>
    </lineage>
</organism>
<proteinExistence type="predicted"/>
<evidence type="ECO:0000313" key="2">
    <source>
        <dbReference type="EMBL" id="MDQ0337234.1"/>
    </source>
</evidence>
<feature type="region of interest" description="Disordered" evidence="1">
    <location>
        <begin position="47"/>
        <end position="66"/>
    </location>
</feature>
<comment type="caution">
    <text evidence="2">The sequence shown here is derived from an EMBL/GenBank/DDBJ whole genome shotgun (WGS) entry which is preliminary data.</text>
</comment>
<evidence type="ECO:0008006" key="4">
    <source>
        <dbReference type="Google" id="ProtNLM"/>
    </source>
</evidence>
<reference evidence="2 3" key="1">
    <citation type="submission" date="2023-07" db="EMBL/GenBank/DDBJ databases">
        <title>Genomic Encyclopedia of Type Strains, Phase IV (KMG-IV): sequencing the most valuable type-strain genomes for metagenomic binning, comparative biology and taxonomic classification.</title>
        <authorList>
            <person name="Goeker M."/>
        </authorList>
    </citation>
    <scope>NUCLEOTIDE SEQUENCE [LARGE SCALE GENOMIC DNA]</scope>
    <source>
        <strain evidence="2 3">DSM 17740</strain>
    </source>
</reference>
<keyword evidence="3" id="KW-1185">Reference proteome</keyword>